<keyword evidence="2 4" id="KW-0479">Metal-binding</keyword>
<dbReference type="PROSITE" id="PS50023">
    <property type="entry name" value="LIM_DOMAIN_2"/>
    <property type="match status" value="1"/>
</dbReference>
<evidence type="ECO:0000256" key="3">
    <source>
        <dbReference type="ARBA" id="ARBA00022833"/>
    </source>
</evidence>
<dbReference type="InterPro" id="IPR008936">
    <property type="entry name" value="Rho_GTPase_activation_prot"/>
</dbReference>
<dbReference type="GO" id="GO:0005938">
    <property type="term" value="C:cell cortex"/>
    <property type="evidence" value="ECO:0007669"/>
    <property type="project" value="UniProtKB-ARBA"/>
</dbReference>
<feature type="compositionally biased region" description="Polar residues" evidence="6">
    <location>
        <begin position="631"/>
        <end position="641"/>
    </location>
</feature>
<name>A0A0M9VST2_ESCWE</name>
<accession>A0A0M9VST2</accession>
<dbReference type="Gene3D" id="1.10.555.10">
    <property type="entry name" value="Rho GTPase activation protein"/>
    <property type="match status" value="1"/>
</dbReference>
<feature type="compositionally biased region" description="Basic and acidic residues" evidence="6">
    <location>
        <begin position="330"/>
        <end position="340"/>
    </location>
</feature>
<dbReference type="SMART" id="SM00132">
    <property type="entry name" value="LIM"/>
    <property type="match status" value="2"/>
</dbReference>
<feature type="compositionally biased region" description="Basic and acidic residues" evidence="6">
    <location>
        <begin position="354"/>
        <end position="375"/>
    </location>
</feature>
<feature type="domain" description="Rho-GAP" evidence="8">
    <location>
        <begin position="975"/>
        <end position="1162"/>
    </location>
</feature>
<keyword evidence="10" id="KW-1185">Reference proteome</keyword>
<evidence type="ECO:0000256" key="5">
    <source>
        <dbReference type="SAM" id="Coils"/>
    </source>
</evidence>
<evidence type="ECO:0000256" key="6">
    <source>
        <dbReference type="SAM" id="MobiDB-lite"/>
    </source>
</evidence>
<feature type="region of interest" description="Disordered" evidence="6">
    <location>
        <begin position="405"/>
        <end position="655"/>
    </location>
</feature>
<dbReference type="STRING" id="150374.A0A0M9VST2"/>
<evidence type="ECO:0000313" key="9">
    <source>
        <dbReference type="EMBL" id="KOS18033.1"/>
    </source>
</evidence>
<evidence type="ECO:0000256" key="2">
    <source>
        <dbReference type="ARBA" id="ARBA00022723"/>
    </source>
</evidence>
<feature type="compositionally biased region" description="Polar residues" evidence="6">
    <location>
        <begin position="170"/>
        <end position="204"/>
    </location>
</feature>
<dbReference type="PANTHER" id="PTHR23176">
    <property type="entry name" value="RHO/RAC/CDC GTPASE-ACTIVATING PROTEIN"/>
    <property type="match status" value="1"/>
</dbReference>
<proteinExistence type="predicted"/>
<organism evidence="9 10">
    <name type="scientific">Escovopsis weberi</name>
    <dbReference type="NCBI Taxonomy" id="150374"/>
    <lineage>
        <taxon>Eukaryota</taxon>
        <taxon>Fungi</taxon>
        <taxon>Dikarya</taxon>
        <taxon>Ascomycota</taxon>
        <taxon>Pezizomycotina</taxon>
        <taxon>Sordariomycetes</taxon>
        <taxon>Hypocreomycetidae</taxon>
        <taxon>Hypocreales</taxon>
        <taxon>Hypocreaceae</taxon>
        <taxon>Escovopsis</taxon>
    </lineage>
</organism>
<feature type="compositionally biased region" description="Low complexity" evidence="6">
    <location>
        <begin position="378"/>
        <end position="389"/>
    </location>
</feature>
<keyword evidence="3 4" id="KW-0862">Zinc</keyword>
<dbReference type="InterPro" id="IPR050729">
    <property type="entry name" value="Rho-GAP"/>
</dbReference>
<keyword evidence="5" id="KW-0175">Coiled coil</keyword>
<dbReference type="PANTHER" id="PTHR23176:SF128">
    <property type="entry name" value="RHO GTPASE-ACTIVATING PROTEIN RGD1"/>
    <property type="match status" value="1"/>
</dbReference>
<feature type="compositionally biased region" description="Low complexity" evidence="6">
    <location>
        <begin position="245"/>
        <end position="270"/>
    </location>
</feature>
<keyword evidence="1" id="KW-0343">GTPase activation</keyword>
<evidence type="ECO:0000313" key="10">
    <source>
        <dbReference type="Proteomes" id="UP000053831"/>
    </source>
</evidence>
<gene>
    <name evidence="9" type="ORF">ESCO_003176</name>
</gene>
<evidence type="ECO:0000256" key="4">
    <source>
        <dbReference type="PROSITE-ProRule" id="PRU00125"/>
    </source>
</evidence>
<dbReference type="InterPro" id="IPR001781">
    <property type="entry name" value="Znf_LIM"/>
</dbReference>
<dbReference type="OrthoDB" id="79452at2759"/>
<feature type="coiled-coil region" evidence="5">
    <location>
        <begin position="731"/>
        <end position="779"/>
    </location>
</feature>
<protein>
    <submittedName>
        <fullName evidence="9">Rho-type GTPase-activating protein 1</fullName>
    </submittedName>
</protein>
<dbReference type="Pfam" id="PF00412">
    <property type="entry name" value="LIM"/>
    <property type="match status" value="1"/>
</dbReference>
<feature type="compositionally biased region" description="Low complexity" evidence="6">
    <location>
        <begin position="205"/>
        <end position="220"/>
    </location>
</feature>
<reference evidence="9 10" key="1">
    <citation type="submission" date="2015-07" db="EMBL/GenBank/DDBJ databases">
        <title>The genome of the fungus Escovopsis weberi, a specialized disease agent of ant agriculture.</title>
        <authorList>
            <person name="de Man T.J."/>
            <person name="Stajich J.E."/>
            <person name="Kubicek C.P."/>
            <person name="Chenthamara K."/>
            <person name="Atanasova L."/>
            <person name="Druzhinina I.S."/>
            <person name="Birnbaum S."/>
            <person name="Barribeau S.M."/>
            <person name="Teiling C."/>
            <person name="Suen G."/>
            <person name="Currie C."/>
            <person name="Gerardo N.M."/>
        </authorList>
    </citation>
    <scope>NUCLEOTIDE SEQUENCE [LARGE SCALE GENOMIC DNA]</scope>
</reference>
<dbReference type="Proteomes" id="UP000053831">
    <property type="component" value="Unassembled WGS sequence"/>
</dbReference>
<dbReference type="CDD" id="cd09394">
    <property type="entry name" value="LIM1_Rga"/>
    <property type="match status" value="1"/>
</dbReference>
<dbReference type="GO" id="GO:0007165">
    <property type="term" value="P:signal transduction"/>
    <property type="evidence" value="ECO:0007669"/>
    <property type="project" value="InterPro"/>
</dbReference>
<dbReference type="Pfam" id="PF00620">
    <property type="entry name" value="RhoGAP"/>
    <property type="match status" value="1"/>
</dbReference>
<dbReference type="FunFam" id="2.10.110.10:FF:000044">
    <property type="entry name" value="Rho GTPase activator Rga"/>
    <property type="match status" value="1"/>
</dbReference>
<feature type="domain" description="LIM zinc-binding" evidence="7">
    <location>
        <begin position="19"/>
        <end position="81"/>
    </location>
</feature>
<keyword evidence="4" id="KW-0440">LIM domain</keyword>
<feature type="compositionally biased region" description="Polar residues" evidence="6">
    <location>
        <begin position="280"/>
        <end position="292"/>
    </location>
</feature>
<feature type="coiled-coil region" evidence="5">
    <location>
        <begin position="655"/>
        <end position="682"/>
    </location>
</feature>
<dbReference type="PROSITE" id="PS50238">
    <property type="entry name" value="RHOGAP"/>
    <property type="match status" value="1"/>
</dbReference>
<evidence type="ECO:0000259" key="7">
    <source>
        <dbReference type="PROSITE" id="PS50023"/>
    </source>
</evidence>
<comment type="caution">
    <text evidence="9">The sequence shown here is derived from an EMBL/GenBank/DDBJ whole genome shotgun (WGS) entry which is preliminary data.</text>
</comment>
<dbReference type="CDD" id="cd09395">
    <property type="entry name" value="LIM2_Rga"/>
    <property type="match status" value="1"/>
</dbReference>
<dbReference type="SUPFAM" id="SSF48350">
    <property type="entry name" value="GTPase activation domain, GAP"/>
    <property type="match status" value="1"/>
</dbReference>
<evidence type="ECO:0000259" key="8">
    <source>
        <dbReference type="PROSITE" id="PS50238"/>
    </source>
</evidence>
<feature type="compositionally biased region" description="Low complexity" evidence="6">
    <location>
        <begin position="516"/>
        <end position="533"/>
    </location>
</feature>
<sequence>MAAVMDDYMDAPMDADDVFPCKGCGEILEEGKAFELAGNRWHLDCFRCNTCGTLLDSDANLLLLGDGSLICNNCTYSCSACGNKIEDLAILTGDQAFCATCFRCRNCKRKIENLRYARTSQGIFCMGCHETLMARRRKKSKAAAAAKSREKEQSPMITEKSLPALPPSVLPTSAFSNSRPDPDSDTPNELSPKYHSSSSNKQVEPSSSSKSGNKPSKSSPEWQPEASSKQDGLTLPASSYRKNRNSAIISGSASASASASGADANDAGDGFLISVGLDTNPAQTSTPKSASDSAGEAPSKKKDKEFFGGPRSAVSEKRSDSHPSTPHIAFQEKGRRKSTDQDTPQMKSAARNAARADAHQNKSASEDFKLQDAPKLKSAGSRSISSQSSMRNELDLITSRSGILQGRKDASAAGASHDVLSPRMSVDSKAQDDEEIRASLDQLARSAMRTDSSKAIARKELPAAATRSDNAAKSGSAARASLLEDAVQTPPPRSDLPDQGSSDNYMQPRTAPAPPAGQSQPASSKEAAAAAAADSKDGLGSPVSPKLPKWNGGADFSLEDDMARILGNEEGGPNSILRRVSNAVRHGRTGSVESSNHPPSRGNHTRSISETTRATGSPRWPKTPHADDPNGFSNEISSPLSVASPESPAAPRRQLRTSEQRMAELERQFNAEREIKKRLLEKRKTISLVDLQSDIFVKQLEVLSGYIERAKETKVPVDPRDLEESSIKELIQKLDIVKQIVMQELQEIQEERDHLVDEKEQAVAERDRALMEFEQLSSKNAQLADMNNDLTHQIQERFKSQIGGDGKGPNGLGIYAPPKLSSVVLADSASITTSATLVPDEDTVVESGPTVVQVRKGQVKKFNWKKGSKTMAQNVAKGVNRAVVAFQNDRERIQQQGMGGDSIGLPYNMTIAQVEAANVPLPTGAPGQVKQPLHHHQQPPFGFFGKKNNTGSKGAIPNAAFAPIVAESPTILFGSELAERCEYEHRQIPNVVTRCIEEVELRGMDQEGIYRKTGGNSQINMIKDGFDKNESFDISDPDLDITAVTSVLKQYFRRLPTPLLTFEVYERVLESVAIADDAERCVHLNRTFSSMPQSHRDCLEFLMFHLHRVAQREPENLMSPKNLAVVFAPTIMRDMSIEREMTDMHAKNIAVQFVIENTHRIFEEE</sequence>
<dbReference type="GO" id="GO:0005096">
    <property type="term" value="F:GTPase activator activity"/>
    <property type="evidence" value="ECO:0007669"/>
    <property type="project" value="UniProtKB-KW"/>
</dbReference>
<dbReference type="Gene3D" id="2.10.110.10">
    <property type="entry name" value="Cysteine Rich Protein"/>
    <property type="match status" value="2"/>
</dbReference>
<dbReference type="AlphaFoldDB" id="A0A0M9VST2"/>
<dbReference type="PROSITE" id="PS00478">
    <property type="entry name" value="LIM_DOMAIN_1"/>
    <property type="match status" value="1"/>
</dbReference>
<dbReference type="FunFam" id="1.10.555.10:FF:000043">
    <property type="entry name" value="Rho GTPase activator Rga"/>
    <property type="match status" value="1"/>
</dbReference>
<dbReference type="SMART" id="SM00324">
    <property type="entry name" value="RhoGAP"/>
    <property type="match status" value="1"/>
</dbReference>
<dbReference type="CDD" id="cd00159">
    <property type="entry name" value="RhoGAP"/>
    <property type="match status" value="1"/>
</dbReference>
<evidence type="ECO:0000256" key="1">
    <source>
        <dbReference type="ARBA" id="ARBA00022468"/>
    </source>
</evidence>
<feature type="compositionally biased region" description="Polar residues" evidence="6">
    <location>
        <begin position="605"/>
        <end position="615"/>
    </location>
</feature>
<feature type="region of interest" description="Disordered" evidence="6">
    <location>
        <begin position="139"/>
        <end position="393"/>
    </location>
</feature>
<dbReference type="InterPro" id="IPR000198">
    <property type="entry name" value="RhoGAP_dom"/>
</dbReference>
<dbReference type="EMBL" id="LGSR01000022">
    <property type="protein sequence ID" value="KOS18033.1"/>
    <property type="molecule type" value="Genomic_DNA"/>
</dbReference>
<dbReference type="GO" id="GO:0046872">
    <property type="term" value="F:metal ion binding"/>
    <property type="evidence" value="ECO:0007669"/>
    <property type="project" value="UniProtKB-KW"/>
</dbReference>